<name>A0A1V9ABQ1_SACPI</name>
<dbReference type="SUPFAM" id="SSF140453">
    <property type="entry name" value="EsxAB dimer-like"/>
    <property type="match status" value="1"/>
</dbReference>
<feature type="region of interest" description="Disordered" evidence="1">
    <location>
        <begin position="92"/>
        <end position="119"/>
    </location>
</feature>
<protein>
    <submittedName>
        <fullName evidence="2">ESX-1 secretion-associated protein</fullName>
    </submittedName>
</protein>
<dbReference type="Pfam" id="PF10824">
    <property type="entry name" value="T7SS_ESX_EspC"/>
    <property type="match status" value="1"/>
</dbReference>
<comment type="caution">
    <text evidence="2">The sequence shown here is derived from an EMBL/GenBank/DDBJ whole genome shotgun (WGS) entry which is preliminary data.</text>
</comment>
<dbReference type="STRING" id="1962155.B1813_00095"/>
<evidence type="ECO:0000256" key="1">
    <source>
        <dbReference type="SAM" id="MobiDB-lite"/>
    </source>
</evidence>
<evidence type="ECO:0000313" key="2">
    <source>
        <dbReference type="EMBL" id="OQO94559.1"/>
    </source>
</evidence>
<organism evidence="2 3">
    <name type="scientific">Saccharomonospora piscinae</name>
    <dbReference type="NCBI Taxonomy" id="687388"/>
    <lineage>
        <taxon>Bacteria</taxon>
        <taxon>Bacillati</taxon>
        <taxon>Actinomycetota</taxon>
        <taxon>Actinomycetes</taxon>
        <taxon>Pseudonocardiales</taxon>
        <taxon>Pseudonocardiaceae</taxon>
        <taxon>Saccharomonospora</taxon>
    </lineage>
</organism>
<dbReference type="AlphaFoldDB" id="A0A1V9ABQ1"/>
<sequence>MTPPNPAVPPSAPASYTVDVEQLRSHAGRLAAHADELSTLGAALPGELAGRSLGSFAQFVATGLGAAMADTAGAFAHAASTVDKVGGAMRRAAEEYQNSDETHAAGLSALGPDHPEGTR</sequence>
<dbReference type="Gene3D" id="1.10.287.1060">
    <property type="entry name" value="ESAT-6-like"/>
    <property type="match status" value="1"/>
</dbReference>
<accession>A0A1V9ABQ1</accession>
<dbReference type="GO" id="GO:0009306">
    <property type="term" value="P:protein secretion"/>
    <property type="evidence" value="ECO:0007669"/>
    <property type="project" value="InterPro"/>
</dbReference>
<dbReference type="Proteomes" id="UP000192591">
    <property type="component" value="Unassembled WGS sequence"/>
</dbReference>
<reference evidence="2 3" key="1">
    <citation type="submission" date="2017-02" db="EMBL/GenBank/DDBJ databases">
        <title>Draft genome of Saccharomonospora sp. 154.</title>
        <authorList>
            <person name="Alonso-Carmona G.S."/>
            <person name="De La Haba R."/>
            <person name="Vera-Gargallo B."/>
            <person name="Sandoval-Trujillo A.H."/>
            <person name="Ramirez-Duran N."/>
            <person name="Ventosa A."/>
        </authorList>
    </citation>
    <scope>NUCLEOTIDE SEQUENCE [LARGE SCALE GENOMIC DNA]</scope>
    <source>
        <strain evidence="2 3">LRS4.154</strain>
    </source>
</reference>
<dbReference type="RefSeq" id="WP_081190010.1">
    <property type="nucleotide sequence ID" value="NZ_MWIH01000002.1"/>
</dbReference>
<evidence type="ECO:0000313" key="3">
    <source>
        <dbReference type="Proteomes" id="UP000192591"/>
    </source>
</evidence>
<dbReference type="EMBL" id="MWIH01000002">
    <property type="protein sequence ID" value="OQO94559.1"/>
    <property type="molecule type" value="Genomic_DNA"/>
</dbReference>
<dbReference type="InterPro" id="IPR022536">
    <property type="entry name" value="EspC"/>
</dbReference>
<proteinExistence type="predicted"/>
<keyword evidence="3" id="KW-1185">Reference proteome</keyword>
<gene>
    <name evidence="2" type="ORF">B1813_00095</name>
</gene>
<dbReference type="InterPro" id="IPR036689">
    <property type="entry name" value="ESAT-6-like_sf"/>
</dbReference>